<accession>A0ACC3BYZ1</accession>
<evidence type="ECO:0000313" key="2">
    <source>
        <dbReference type="Proteomes" id="UP000798662"/>
    </source>
</evidence>
<protein>
    <submittedName>
        <fullName evidence="1">Uncharacterized protein</fullName>
    </submittedName>
</protein>
<sequence>MRPSVVTGASTMISEAGQARAAPEFAARGSGAGVDPDITVVPLHTVDRPLSQFPLFTPVPGLNAATDAIASSVRVNEAGQEQRISRVTASAVAPASSSLIKLAAEAQAEATAQSRKADALLSVLQMVSDPQRAMASVQAQGFSDAQAAETRIIQTVLSSQCAVAVGSVEAPANSPLSKEDDLRRPEKKARLVMAPITADTPRRDPCGWMSTDVTLAGARKVALLSDFKRAPEMEWGVMPNKTNLPQLVWIVKLCHTQAGVPGLFGAIAFGRLYRAQQHAASDAAGGAVGRVSYPAMDMSVARCSRNAEQYMRLLLWASNKLSHLLSGDPSKQTKESRELFDLDPETEGNTLF</sequence>
<comment type="caution">
    <text evidence="1">The sequence shown here is derived from an EMBL/GenBank/DDBJ whole genome shotgun (WGS) entry which is preliminary data.</text>
</comment>
<proteinExistence type="predicted"/>
<reference evidence="1" key="1">
    <citation type="submission" date="2019-11" db="EMBL/GenBank/DDBJ databases">
        <title>Nori genome reveals adaptations in red seaweeds to the harsh intertidal environment.</title>
        <authorList>
            <person name="Wang D."/>
            <person name="Mao Y."/>
        </authorList>
    </citation>
    <scope>NUCLEOTIDE SEQUENCE</scope>
    <source>
        <tissue evidence="1">Gametophyte</tissue>
    </source>
</reference>
<keyword evidence="2" id="KW-1185">Reference proteome</keyword>
<evidence type="ECO:0000313" key="1">
    <source>
        <dbReference type="EMBL" id="KAK1863107.1"/>
    </source>
</evidence>
<organism evidence="1 2">
    <name type="scientific">Pyropia yezoensis</name>
    <name type="common">Susabi-nori</name>
    <name type="synonym">Porphyra yezoensis</name>
    <dbReference type="NCBI Taxonomy" id="2788"/>
    <lineage>
        <taxon>Eukaryota</taxon>
        <taxon>Rhodophyta</taxon>
        <taxon>Bangiophyceae</taxon>
        <taxon>Bangiales</taxon>
        <taxon>Bangiaceae</taxon>
        <taxon>Pyropia</taxon>
    </lineage>
</organism>
<name>A0ACC3BYZ1_PYRYE</name>
<dbReference type="Proteomes" id="UP000798662">
    <property type="component" value="Chromosome 2"/>
</dbReference>
<dbReference type="EMBL" id="CM020619">
    <property type="protein sequence ID" value="KAK1863107.1"/>
    <property type="molecule type" value="Genomic_DNA"/>
</dbReference>
<gene>
    <name evidence="1" type="ORF">I4F81_005670</name>
</gene>